<evidence type="ECO:0000256" key="2">
    <source>
        <dbReference type="ARBA" id="ARBA00022692"/>
    </source>
</evidence>
<comment type="subcellular location">
    <subcellularLocation>
        <location evidence="1">Preautophagosomal structure membrane</location>
        <topology evidence="1">Single-pass type I membrane protein</topology>
    </subcellularLocation>
</comment>
<dbReference type="PANTHER" id="PTHR15071:SF0">
    <property type="entry name" value="MANNOSE 6-PHOSPHATE RECEPTOR-LIKE PROTEIN 1"/>
    <property type="match status" value="1"/>
</dbReference>
<dbReference type="GO" id="GO:0015031">
    <property type="term" value="P:protein transport"/>
    <property type="evidence" value="ECO:0007669"/>
    <property type="project" value="UniProtKB-KW"/>
</dbReference>
<keyword evidence="3 8" id="KW-0732">Signal</keyword>
<feature type="chain" id="PRO_5040452575" description="Autophagy-related protein 27" evidence="8">
    <location>
        <begin position="25"/>
        <end position="250"/>
    </location>
</feature>
<dbReference type="Pfam" id="PF09451">
    <property type="entry name" value="ATG27"/>
    <property type="match status" value="1"/>
</dbReference>
<evidence type="ECO:0000256" key="5">
    <source>
        <dbReference type="ARBA" id="ARBA00022989"/>
    </source>
</evidence>
<dbReference type="AlphaFoldDB" id="A0A9P0DCT1"/>
<dbReference type="OrthoDB" id="29460at2759"/>
<reference evidence="9" key="2">
    <citation type="submission" date="2022-10" db="EMBL/GenBank/DDBJ databases">
        <authorList>
            <consortium name="ENA_rothamsted_submissions"/>
            <consortium name="culmorum"/>
            <person name="King R."/>
        </authorList>
    </citation>
    <scope>NUCLEOTIDE SEQUENCE</scope>
</reference>
<dbReference type="EMBL" id="OU896707">
    <property type="protein sequence ID" value="CAH1116041.1"/>
    <property type="molecule type" value="Genomic_DNA"/>
</dbReference>
<name>A0A9P0DCT1_PHACE</name>
<evidence type="ECO:0000256" key="8">
    <source>
        <dbReference type="SAM" id="SignalP"/>
    </source>
</evidence>
<keyword evidence="4" id="KW-0813">Transport</keyword>
<keyword evidence="5 7" id="KW-1133">Transmembrane helix</keyword>
<feature type="signal peptide" evidence="8">
    <location>
        <begin position="1"/>
        <end position="24"/>
    </location>
</feature>
<evidence type="ECO:0000313" key="10">
    <source>
        <dbReference type="Proteomes" id="UP001153737"/>
    </source>
</evidence>
<evidence type="ECO:0000256" key="1">
    <source>
        <dbReference type="ARBA" id="ARBA00004472"/>
    </source>
</evidence>
<dbReference type="Proteomes" id="UP001153737">
    <property type="component" value="Chromosome 1"/>
</dbReference>
<evidence type="ECO:0000313" key="9">
    <source>
        <dbReference type="EMBL" id="CAH1116041.1"/>
    </source>
</evidence>
<gene>
    <name evidence="9" type="ORF">PHAECO_LOCUS1379</name>
</gene>
<dbReference type="InterPro" id="IPR018939">
    <property type="entry name" value="Autophagy-rel_prot_27"/>
</dbReference>
<dbReference type="Gene3D" id="2.70.130.10">
    <property type="entry name" value="Mannose-6-phosphate receptor binding domain"/>
    <property type="match status" value="1"/>
</dbReference>
<keyword evidence="2 7" id="KW-0812">Transmembrane</keyword>
<evidence type="ECO:0000256" key="4">
    <source>
        <dbReference type="ARBA" id="ARBA00022927"/>
    </source>
</evidence>
<evidence type="ECO:0000256" key="6">
    <source>
        <dbReference type="ARBA" id="ARBA00023136"/>
    </source>
</evidence>
<evidence type="ECO:0008006" key="11">
    <source>
        <dbReference type="Google" id="ProtNLM"/>
    </source>
</evidence>
<keyword evidence="6 7" id="KW-0472">Membrane</keyword>
<keyword evidence="10" id="KW-1185">Reference proteome</keyword>
<proteinExistence type="predicted"/>
<dbReference type="InterPro" id="IPR009011">
    <property type="entry name" value="Man6P_isomerase_rcpt-bd_dom_sf"/>
</dbReference>
<organism evidence="9 10">
    <name type="scientific">Phaedon cochleariae</name>
    <name type="common">Mustard beetle</name>
    <dbReference type="NCBI Taxonomy" id="80249"/>
    <lineage>
        <taxon>Eukaryota</taxon>
        <taxon>Metazoa</taxon>
        <taxon>Ecdysozoa</taxon>
        <taxon>Arthropoda</taxon>
        <taxon>Hexapoda</taxon>
        <taxon>Insecta</taxon>
        <taxon>Pterygota</taxon>
        <taxon>Neoptera</taxon>
        <taxon>Endopterygota</taxon>
        <taxon>Coleoptera</taxon>
        <taxon>Polyphaga</taxon>
        <taxon>Cucujiformia</taxon>
        <taxon>Chrysomeloidea</taxon>
        <taxon>Chrysomelidae</taxon>
        <taxon>Chrysomelinae</taxon>
        <taxon>Chrysomelini</taxon>
        <taxon>Phaedon</taxon>
    </lineage>
</organism>
<dbReference type="GO" id="GO:0005802">
    <property type="term" value="C:trans-Golgi network"/>
    <property type="evidence" value="ECO:0007669"/>
    <property type="project" value="TreeGrafter"/>
</dbReference>
<dbReference type="GO" id="GO:0000139">
    <property type="term" value="C:Golgi membrane"/>
    <property type="evidence" value="ECO:0007669"/>
    <property type="project" value="UniProtKB-SubCell"/>
</dbReference>
<feature type="transmembrane region" description="Helical" evidence="7">
    <location>
        <begin position="181"/>
        <end position="203"/>
    </location>
</feature>
<dbReference type="GO" id="GO:0034045">
    <property type="term" value="C:phagophore assembly site membrane"/>
    <property type="evidence" value="ECO:0007669"/>
    <property type="project" value="UniProtKB-SubCell"/>
</dbReference>
<reference evidence="9" key="1">
    <citation type="submission" date="2022-01" db="EMBL/GenBank/DDBJ databases">
        <authorList>
            <person name="King R."/>
        </authorList>
    </citation>
    <scope>NUCLEOTIDE SEQUENCE</scope>
</reference>
<evidence type="ECO:0000256" key="3">
    <source>
        <dbReference type="ARBA" id="ARBA00022729"/>
    </source>
</evidence>
<dbReference type="SUPFAM" id="SSF50911">
    <property type="entry name" value="Mannose 6-phosphate receptor domain"/>
    <property type="match status" value="1"/>
</dbReference>
<evidence type="ECO:0000256" key="7">
    <source>
        <dbReference type="SAM" id="Phobius"/>
    </source>
</evidence>
<sequence>MIERTSIVIFVLFSATFSLNYCLAESCVKQNPCLCEIEDDTKIDISTLMSSLTPQYLEDSQGNRTYYFSGCRDANVTVNTYQNGTAPKYILGSLIQVENGKNSPDITVLGLAHEIHFNKNAENKYEIVYNNNHTSKIELICDDFKVPLFKTIDSINKEFAIASPKACLVVEPQGMSGGSKFIIVLIIIISVYFIGGGLVMYLIRGARGIEVIPNIEFWRNLPGLVKDGIIFLLSGCRPTLVTSAETYDRI</sequence>
<keyword evidence="4" id="KW-0653">Protein transport</keyword>
<protein>
    <recommendedName>
        <fullName evidence="11">Autophagy-related protein 27</fullName>
    </recommendedName>
</protein>
<accession>A0A9P0DCT1</accession>
<dbReference type="PANTHER" id="PTHR15071">
    <property type="entry name" value="MANNOSE-6-PHOSPHATE RECEPTOR FAMILY MEMBER"/>
    <property type="match status" value="1"/>
</dbReference>